<dbReference type="GO" id="GO:0006310">
    <property type="term" value="P:DNA recombination"/>
    <property type="evidence" value="ECO:0007669"/>
    <property type="project" value="UniProtKB-KW"/>
</dbReference>
<dbReference type="Pfam" id="PF00589">
    <property type="entry name" value="Phage_integrase"/>
    <property type="match status" value="1"/>
</dbReference>
<keyword evidence="1" id="KW-0233">DNA recombination</keyword>
<evidence type="ECO:0000313" key="4">
    <source>
        <dbReference type="Proteomes" id="UP000004217"/>
    </source>
</evidence>
<dbReference type="PROSITE" id="PS51898">
    <property type="entry name" value="TYR_RECOMBINASE"/>
    <property type="match status" value="1"/>
</dbReference>
<accession>G2G7B9</accession>
<dbReference type="RefSeq" id="WP_007492717.1">
    <property type="nucleotide sequence ID" value="NZ_AGBF01000012.1"/>
</dbReference>
<dbReference type="GO" id="GO:0003677">
    <property type="term" value="F:DNA binding"/>
    <property type="evidence" value="ECO:0007669"/>
    <property type="project" value="InterPro"/>
</dbReference>
<proteinExistence type="predicted"/>
<evidence type="ECO:0000259" key="2">
    <source>
        <dbReference type="PROSITE" id="PS51898"/>
    </source>
</evidence>
<dbReference type="SUPFAM" id="SSF56349">
    <property type="entry name" value="DNA breaking-rejoining enzymes"/>
    <property type="match status" value="1"/>
</dbReference>
<reference evidence="3 4" key="1">
    <citation type="submission" date="2011-08" db="EMBL/GenBank/DDBJ databases">
        <authorList>
            <person name="Lin Y."/>
            <person name="Hao X."/>
            <person name="Johnstone L."/>
            <person name="Miller S.J."/>
            <person name="Wei G."/>
            <person name="Rensing C."/>
        </authorList>
    </citation>
    <scope>NUCLEOTIDE SEQUENCE [LARGE SCALE GENOMIC DNA]</scope>
    <source>
        <strain evidence="3 4">K42</strain>
    </source>
</reference>
<feature type="domain" description="Tyr recombinase" evidence="2">
    <location>
        <begin position="490"/>
        <end position="697"/>
    </location>
</feature>
<evidence type="ECO:0000256" key="1">
    <source>
        <dbReference type="ARBA" id="ARBA00023172"/>
    </source>
</evidence>
<evidence type="ECO:0000313" key="3">
    <source>
        <dbReference type="EMBL" id="EGX60660.1"/>
    </source>
</evidence>
<dbReference type="InterPro" id="IPR011010">
    <property type="entry name" value="DNA_brk_join_enz"/>
</dbReference>
<dbReference type="PATRIC" id="fig|700597.3.peg.1340"/>
<sequence>MSAPALALATDSTAGTRTTSDRLELLQALIAGPAFDPVLRPDVIRVPRDHPVYGWLCGVPDCERSRDTWRDYCCGHAAQWSRFQQEGRDIVAFLKEAVPLKPRGGRHLGNCVFCPEVPAYSGNSLCFLHSAALVKWSAFQRRKGRPDDYELWAARQEPFPRLGDCLVPSCPEGAGHYIGLCPYHFLRYIREGRPGNAKAVHQRPRRGVPATFTVNYADKAVFRHWCAEATPAGRTDGVLSLRGLRPLAGAEFKWVLHRHAQGPAEGARWPISVVQRLVTECQRQEINSLADLDLDVTPQHPRTMARAMLHHLRLVYFSRQDTKEAGYIETDHYGIRLGGHLSYFDLTLVSQRWLRDLLWDWMDMRLTTAPPRGKTAFTRPRRGCVELSAYLEAHTPKGGHDPTLLRKEHMVGFVTDQRHRAEHGLKPLGVHHKVQQRGGPVDVTKVQVAGIFSATRHVLRAAMDAGETERIGLARQFVVALPSGGNVRGKRRRPFSDEAARALADDANLTRLDSTDIDDRGLRDIWETIVVTGRRASEVLTLRLDCIGRYKQLPLLWHDQTKVGQLDEGIRISERIYQRIEARQARTRARFAQRHGRPPTPAEELELALFPRRTANRTGVKSVSYGWFHTLFHAWVLTLDIPHTVAHQARHTLATNLLKAGANLSQIKRYLGQVSDAMAEHYAHIANTDPRLSDALQTVWVSGPGALEPGIVLSGGEPMTRQEAEAMLVDLTHRSTPAEGGFCTFQPVVDGGACPWNLDCHNCDKFVMTGADLVYWHRKREHWRMLAEGAPDPATRDYLHKYFDPTARAIDGLERALAAVGLLEEALSLDLRRPQDYYGRVWSAAFRAGELAHQQDESDTELDDGSSQAG</sequence>
<dbReference type="InterPro" id="IPR002104">
    <property type="entry name" value="Integrase_catalytic"/>
</dbReference>
<name>G2G7B9_9ACTN</name>
<organism evidence="3 4">
    <name type="scientific">Streptomyces zinciresistens K42</name>
    <dbReference type="NCBI Taxonomy" id="700597"/>
    <lineage>
        <taxon>Bacteria</taxon>
        <taxon>Bacillati</taxon>
        <taxon>Actinomycetota</taxon>
        <taxon>Actinomycetes</taxon>
        <taxon>Kitasatosporales</taxon>
        <taxon>Streptomycetaceae</taxon>
        <taxon>Streptomyces</taxon>
    </lineage>
</organism>
<protein>
    <recommendedName>
        <fullName evidence="2">Tyr recombinase domain-containing protein</fullName>
    </recommendedName>
</protein>
<dbReference type="Gene3D" id="1.10.443.10">
    <property type="entry name" value="Intergrase catalytic core"/>
    <property type="match status" value="1"/>
</dbReference>
<comment type="caution">
    <text evidence="3">The sequence shown here is derived from an EMBL/GenBank/DDBJ whole genome shotgun (WGS) entry which is preliminary data.</text>
</comment>
<dbReference type="AlphaFoldDB" id="G2G7B9"/>
<dbReference type="EMBL" id="AGBF01000012">
    <property type="protein sequence ID" value="EGX60660.1"/>
    <property type="molecule type" value="Genomic_DNA"/>
</dbReference>
<gene>
    <name evidence="3" type="ORF">SZN_06906</name>
</gene>
<dbReference type="Proteomes" id="UP000004217">
    <property type="component" value="Unassembled WGS sequence"/>
</dbReference>
<dbReference type="InterPro" id="IPR013762">
    <property type="entry name" value="Integrase-like_cat_sf"/>
</dbReference>
<dbReference type="GO" id="GO:0015074">
    <property type="term" value="P:DNA integration"/>
    <property type="evidence" value="ECO:0007669"/>
    <property type="project" value="InterPro"/>
</dbReference>
<dbReference type="CDD" id="cd00397">
    <property type="entry name" value="DNA_BRE_C"/>
    <property type="match status" value="1"/>
</dbReference>
<keyword evidence="4" id="KW-1185">Reference proteome</keyword>